<protein>
    <submittedName>
        <fullName evidence="1">Uncharacterized protein</fullName>
    </submittedName>
</protein>
<proteinExistence type="predicted"/>
<dbReference type="AlphaFoldDB" id="A0AAD4EA25"/>
<sequence>MIMNQSAKPNICKQAHTSKEHDDLCTEAVESIARQLSTAEPDLLVARTTVLAQFARLAPDAFKLKSNILMALLVKKLLMVPSPADPVHGAIILCTKDDNLLICDAVG</sequence>
<comment type="caution">
    <text evidence="1">The sequence shown here is derived from an EMBL/GenBank/DDBJ whole genome shotgun (WGS) entry which is preliminary data.</text>
</comment>
<evidence type="ECO:0000313" key="1">
    <source>
        <dbReference type="EMBL" id="KAG1901143.1"/>
    </source>
</evidence>
<reference evidence="1" key="1">
    <citation type="journal article" date="2020" name="New Phytol.">
        <title>Comparative genomics reveals dynamic genome evolution in host specialist ectomycorrhizal fungi.</title>
        <authorList>
            <person name="Lofgren L.A."/>
            <person name="Nguyen N.H."/>
            <person name="Vilgalys R."/>
            <person name="Ruytinx J."/>
            <person name="Liao H.L."/>
            <person name="Branco S."/>
            <person name="Kuo A."/>
            <person name="LaButti K."/>
            <person name="Lipzen A."/>
            <person name="Andreopoulos W."/>
            <person name="Pangilinan J."/>
            <person name="Riley R."/>
            <person name="Hundley H."/>
            <person name="Na H."/>
            <person name="Barry K."/>
            <person name="Grigoriev I.V."/>
            <person name="Stajich J.E."/>
            <person name="Kennedy P.G."/>
        </authorList>
    </citation>
    <scope>NUCLEOTIDE SEQUENCE</scope>
    <source>
        <strain evidence="1">FC203</strain>
    </source>
</reference>
<accession>A0AAD4EA25</accession>
<dbReference type="RefSeq" id="XP_041226719.1">
    <property type="nucleotide sequence ID" value="XM_041376917.1"/>
</dbReference>
<evidence type="ECO:0000313" key="2">
    <source>
        <dbReference type="Proteomes" id="UP001195769"/>
    </source>
</evidence>
<dbReference type="EMBL" id="JABBWK010000023">
    <property type="protein sequence ID" value="KAG1901143.1"/>
    <property type="molecule type" value="Genomic_DNA"/>
</dbReference>
<dbReference type="Pfam" id="PF20168">
    <property type="entry name" value="PDS5"/>
    <property type="match status" value="1"/>
</dbReference>
<organism evidence="1 2">
    <name type="scientific">Suillus fuscotomentosus</name>
    <dbReference type="NCBI Taxonomy" id="1912939"/>
    <lineage>
        <taxon>Eukaryota</taxon>
        <taxon>Fungi</taxon>
        <taxon>Dikarya</taxon>
        <taxon>Basidiomycota</taxon>
        <taxon>Agaricomycotina</taxon>
        <taxon>Agaricomycetes</taxon>
        <taxon>Agaricomycetidae</taxon>
        <taxon>Boletales</taxon>
        <taxon>Suillineae</taxon>
        <taxon>Suillaceae</taxon>
        <taxon>Suillus</taxon>
    </lineage>
</organism>
<gene>
    <name evidence="1" type="ORF">F5891DRAFT_979693</name>
</gene>
<keyword evidence="2" id="KW-1185">Reference proteome</keyword>
<name>A0AAD4EA25_9AGAM</name>
<dbReference type="Proteomes" id="UP001195769">
    <property type="component" value="Unassembled WGS sequence"/>
</dbReference>
<dbReference type="GeneID" id="64671215"/>